<evidence type="ECO:0000256" key="1">
    <source>
        <dbReference type="ARBA" id="ARBA00004141"/>
    </source>
</evidence>
<dbReference type="PRINTS" id="PR01333">
    <property type="entry name" value="2POREKCHANEL"/>
</dbReference>
<accession>A0A812XH09</accession>
<protein>
    <submittedName>
        <fullName evidence="11">TPK4 protein</fullName>
    </submittedName>
</protein>
<dbReference type="Gene3D" id="1.10.287.70">
    <property type="match status" value="2"/>
</dbReference>
<keyword evidence="3 8" id="KW-0812">Transmembrane</keyword>
<evidence type="ECO:0000313" key="11">
    <source>
        <dbReference type="EMBL" id="CAE7723404.1"/>
    </source>
</evidence>
<dbReference type="GO" id="GO:0030322">
    <property type="term" value="P:stabilization of membrane potential"/>
    <property type="evidence" value="ECO:0007669"/>
    <property type="project" value="TreeGrafter"/>
</dbReference>
<feature type="transmembrane region" description="Helical" evidence="9">
    <location>
        <begin position="142"/>
        <end position="163"/>
    </location>
</feature>
<evidence type="ECO:0000256" key="5">
    <source>
        <dbReference type="ARBA" id="ARBA00023065"/>
    </source>
</evidence>
<evidence type="ECO:0000259" key="10">
    <source>
        <dbReference type="Pfam" id="PF07885"/>
    </source>
</evidence>
<dbReference type="InterPro" id="IPR003280">
    <property type="entry name" value="2pore_dom_K_chnl"/>
</dbReference>
<dbReference type="GO" id="GO:0015271">
    <property type="term" value="F:outward rectifier potassium channel activity"/>
    <property type="evidence" value="ECO:0007669"/>
    <property type="project" value="TreeGrafter"/>
</dbReference>
<keyword evidence="4 9" id="KW-1133">Transmembrane helix</keyword>
<dbReference type="PANTHER" id="PTHR11003:SF291">
    <property type="entry name" value="IP11374P"/>
    <property type="match status" value="1"/>
</dbReference>
<sequence>MQDSYDPEDDLPLCIRHQKTFNAIALLLYVALGVSMLSLYEQWSFVTSFYVIVQIVTTVGYGDIAPSRSGELFLAFYVMLGTVLVASILNSLIESIVEASQAELADSLKETRDSVVRSISRNKIFSSKVLSMYWKRTPVANLVRSAVVYLLFLAGWVAFFALYERCSCSYGATRVEGCLDGDNCTETGGVQLSFEDAFYMGVITFSTVGFGDFSPKSELGRIFGSIWMILGIITFGNMVSNVPGHIQQVMCRDRPQLVNPQ</sequence>
<dbReference type="Proteomes" id="UP000649617">
    <property type="component" value="Unassembled WGS sequence"/>
</dbReference>
<feature type="domain" description="Potassium channel" evidence="10">
    <location>
        <begin position="176"/>
        <end position="241"/>
    </location>
</feature>
<reference evidence="11" key="1">
    <citation type="submission" date="2021-02" db="EMBL/GenBank/DDBJ databases">
        <authorList>
            <person name="Dougan E. K."/>
            <person name="Rhodes N."/>
            <person name="Thang M."/>
            <person name="Chan C."/>
        </authorList>
    </citation>
    <scope>NUCLEOTIDE SEQUENCE</scope>
</reference>
<evidence type="ECO:0000256" key="8">
    <source>
        <dbReference type="RuleBase" id="RU003857"/>
    </source>
</evidence>
<evidence type="ECO:0000256" key="7">
    <source>
        <dbReference type="ARBA" id="ARBA00023303"/>
    </source>
</evidence>
<dbReference type="Pfam" id="PF07885">
    <property type="entry name" value="Ion_trans_2"/>
    <property type="match status" value="2"/>
</dbReference>
<dbReference type="AlphaFoldDB" id="A0A812XH09"/>
<dbReference type="GO" id="GO:0005886">
    <property type="term" value="C:plasma membrane"/>
    <property type="evidence" value="ECO:0007669"/>
    <property type="project" value="TreeGrafter"/>
</dbReference>
<evidence type="ECO:0000313" key="12">
    <source>
        <dbReference type="Proteomes" id="UP000649617"/>
    </source>
</evidence>
<feature type="transmembrane region" description="Helical" evidence="9">
    <location>
        <begin position="21"/>
        <end position="40"/>
    </location>
</feature>
<comment type="caution">
    <text evidence="11">The sequence shown here is derived from an EMBL/GenBank/DDBJ whole genome shotgun (WGS) entry which is preliminary data.</text>
</comment>
<keyword evidence="2 8" id="KW-0813">Transport</keyword>
<comment type="subcellular location">
    <subcellularLocation>
        <location evidence="1">Membrane</location>
        <topology evidence="1">Multi-pass membrane protein</topology>
    </subcellularLocation>
</comment>
<keyword evidence="5 8" id="KW-0406">Ion transport</keyword>
<dbReference type="OrthoDB" id="433309at2759"/>
<keyword evidence="12" id="KW-1185">Reference proteome</keyword>
<feature type="transmembrane region" description="Helical" evidence="9">
    <location>
        <begin position="222"/>
        <end position="240"/>
    </location>
</feature>
<dbReference type="InterPro" id="IPR013099">
    <property type="entry name" value="K_chnl_dom"/>
</dbReference>
<evidence type="ECO:0000256" key="6">
    <source>
        <dbReference type="ARBA" id="ARBA00023136"/>
    </source>
</evidence>
<dbReference type="SUPFAM" id="SSF81324">
    <property type="entry name" value="Voltage-gated potassium channels"/>
    <property type="match status" value="2"/>
</dbReference>
<evidence type="ECO:0000256" key="9">
    <source>
        <dbReference type="SAM" id="Phobius"/>
    </source>
</evidence>
<comment type="similarity">
    <text evidence="8">Belongs to the two pore domain potassium channel (TC 1.A.1.8) family.</text>
</comment>
<dbReference type="PANTHER" id="PTHR11003">
    <property type="entry name" value="POTASSIUM CHANNEL, SUBFAMILY K"/>
    <property type="match status" value="1"/>
</dbReference>
<gene>
    <name evidence="11" type="primary">TPK4</name>
    <name evidence="11" type="ORF">SPIL2461_LOCUS20652</name>
</gene>
<evidence type="ECO:0000256" key="3">
    <source>
        <dbReference type="ARBA" id="ARBA00022692"/>
    </source>
</evidence>
<dbReference type="GO" id="GO:0022841">
    <property type="term" value="F:potassium ion leak channel activity"/>
    <property type="evidence" value="ECO:0007669"/>
    <property type="project" value="TreeGrafter"/>
</dbReference>
<dbReference type="EMBL" id="CAJNIZ010045549">
    <property type="protein sequence ID" value="CAE7723404.1"/>
    <property type="molecule type" value="Genomic_DNA"/>
</dbReference>
<keyword evidence="6 9" id="KW-0472">Membrane</keyword>
<evidence type="ECO:0000256" key="2">
    <source>
        <dbReference type="ARBA" id="ARBA00022448"/>
    </source>
</evidence>
<organism evidence="11 12">
    <name type="scientific">Symbiodinium pilosum</name>
    <name type="common">Dinoflagellate</name>
    <dbReference type="NCBI Taxonomy" id="2952"/>
    <lineage>
        <taxon>Eukaryota</taxon>
        <taxon>Sar</taxon>
        <taxon>Alveolata</taxon>
        <taxon>Dinophyceae</taxon>
        <taxon>Suessiales</taxon>
        <taxon>Symbiodiniaceae</taxon>
        <taxon>Symbiodinium</taxon>
    </lineage>
</organism>
<name>A0A812XH09_SYMPI</name>
<feature type="transmembrane region" description="Helical" evidence="9">
    <location>
        <begin position="72"/>
        <end position="93"/>
    </location>
</feature>
<evidence type="ECO:0000256" key="4">
    <source>
        <dbReference type="ARBA" id="ARBA00022989"/>
    </source>
</evidence>
<feature type="domain" description="Potassium channel" evidence="10">
    <location>
        <begin position="25"/>
        <end position="96"/>
    </location>
</feature>
<proteinExistence type="inferred from homology"/>
<keyword evidence="7 8" id="KW-0407">Ion channel</keyword>